<dbReference type="InterPro" id="IPR000620">
    <property type="entry name" value="EamA_dom"/>
</dbReference>
<protein>
    <submittedName>
        <fullName evidence="8">DMT family transporter</fullName>
    </submittedName>
</protein>
<dbReference type="RefSeq" id="WP_335421619.1">
    <property type="nucleotide sequence ID" value="NZ_JBALHR010000003.1"/>
</dbReference>
<feature type="transmembrane region" description="Helical" evidence="6">
    <location>
        <begin position="68"/>
        <end position="87"/>
    </location>
</feature>
<keyword evidence="9" id="KW-1185">Reference proteome</keyword>
<reference evidence="8" key="1">
    <citation type="submission" date="2024-02" db="EMBL/GenBank/DDBJ databases">
        <title>Genome sequences of strain Gemmobacter sp. JM10B15.</title>
        <authorList>
            <person name="Zhang M."/>
        </authorList>
    </citation>
    <scope>NUCLEOTIDE SEQUENCE</scope>
    <source>
        <strain evidence="8">JM10B15</strain>
    </source>
</reference>
<dbReference type="InterPro" id="IPR037185">
    <property type="entry name" value="EmrE-like"/>
</dbReference>
<comment type="subcellular location">
    <subcellularLocation>
        <location evidence="1">Membrane</location>
        <topology evidence="1">Multi-pass membrane protein</topology>
    </subcellularLocation>
</comment>
<feature type="transmembrane region" description="Helical" evidence="6">
    <location>
        <begin position="274"/>
        <end position="291"/>
    </location>
</feature>
<comment type="caution">
    <text evidence="8">The sequence shown here is derived from an EMBL/GenBank/DDBJ whole genome shotgun (WGS) entry which is preliminary data.</text>
</comment>
<dbReference type="Pfam" id="PF00892">
    <property type="entry name" value="EamA"/>
    <property type="match status" value="2"/>
</dbReference>
<feature type="transmembrane region" description="Helical" evidence="6">
    <location>
        <begin position="93"/>
        <end position="114"/>
    </location>
</feature>
<feature type="transmembrane region" description="Helical" evidence="6">
    <location>
        <begin position="251"/>
        <end position="268"/>
    </location>
</feature>
<dbReference type="SUPFAM" id="SSF103481">
    <property type="entry name" value="Multidrug resistance efflux transporter EmrE"/>
    <property type="match status" value="2"/>
</dbReference>
<evidence type="ECO:0000256" key="3">
    <source>
        <dbReference type="ARBA" id="ARBA00022692"/>
    </source>
</evidence>
<proteinExistence type="inferred from homology"/>
<keyword evidence="4 6" id="KW-1133">Transmembrane helix</keyword>
<feature type="domain" description="EamA" evidence="7">
    <location>
        <begin position="9"/>
        <end position="140"/>
    </location>
</feature>
<name>A0ABU8BTN4_9RHOB</name>
<dbReference type="PANTHER" id="PTHR32322:SF2">
    <property type="entry name" value="EAMA DOMAIN-CONTAINING PROTEIN"/>
    <property type="match status" value="1"/>
</dbReference>
<dbReference type="InterPro" id="IPR050638">
    <property type="entry name" value="AA-Vitamin_Transporters"/>
</dbReference>
<evidence type="ECO:0000256" key="6">
    <source>
        <dbReference type="SAM" id="Phobius"/>
    </source>
</evidence>
<evidence type="ECO:0000256" key="5">
    <source>
        <dbReference type="ARBA" id="ARBA00023136"/>
    </source>
</evidence>
<keyword evidence="3 6" id="KW-0812">Transmembrane</keyword>
<dbReference type="Proteomes" id="UP001431963">
    <property type="component" value="Unassembled WGS sequence"/>
</dbReference>
<sequence>MISRPRALAALVALGAGWGITQPLGKMATETGYPPFGIIFWQLVICTLVLGTISLVRGRGLVLHRRAMWFYLVVAILGTLVPNYTFYVSVARLPSGIMSILISAVPLLSFPMALALGMDRFSTLRLFGLCLGLAGVALIALPGGTGLSPDMMLAFLPVALIGPLFYAMEGNFVARYGMAGLDPIQAMFGASLIGVLLCLPMVLAMGQWVTPTLPPGRPELALLISSAVHALTYAGYVWLATAAGAVFASQCGYLVTLSGMVWAMLLLGERFGPTIWLALLVMLSGVALVSPRQRSA</sequence>
<feature type="transmembrane region" description="Helical" evidence="6">
    <location>
        <begin position="35"/>
        <end position="56"/>
    </location>
</feature>
<comment type="similarity">
    <text evidence="2">Belongs to the EamA transporter family.</text>
</comment>
<feature type="domain" description="EamA" evidence="7">
    <location>
        <begin position="159"/>
        <end position="290"/>
    </location>
</feature>
<evidence type="ECO:0000259" key="7">
    <source>
        <dbReference type="Pfam" id="PF00892"/>
    </source>
</evidence>
<evidence type="ECO:0000256" key="2">
    <source>
        <dbReference type="ARBA" id="ARBA00007362"/>
    </source>
</evidence>
<organism evidence="8 9">
    <name type="scientific">Gemmobacter denitrificans</name>
    <dbReference type="NCBI Taxonomy" id="3123040"/>
    <lineage>
        <taxon>Bacteria</taxon>
        <taxon>Pseudomonadati</taxon>
        <taxon>Pseudomonadota</taxon>
        <taxon>Alphaproteobacteria</taxon>
        <taxon>Rhodobacterales</taxon>
        <taxon>Paracoccaceae</taxon>
        <taxon>Gemmobacter</taxon>
    </lineage>
</organism>
<feature type="transmembrane region" description="Helical" evidence="6">
    <location>
        <begin position="220"/>
        <end position="239"/>
    </location>
</feature>
<accession>A0ABU8BTN4</accession>
<evidence type="ECO:0000313" key="9">
    <source>
        <dbReference type="Proteomes" id="UP001431963"/>
    </source>
</evidence>
<dbReference type="PANTHER" id="PTHR32322">
    <property type="entry name" value="INNER MEMBRANE TRANSPORTER"/>
    <property type="match status" value="1"/>
</dbReference>
<evidence type="ECO:0000313" key="8">
    <source>
        <dbReference type="EMBL" id="MEH7828065.1"/>
    </source>
</evidence>
<feature type="transmembrane region" description="Helical" evidence="6">
    <location>
        <begin position="126"/>
        <end position="145"/>
    </location>
</feature>
<dbReference type="EMBL" id="JBALHR010000003">
    <property type="protein sequence ID" value="MEH7828065.1"/>
    <property type="molecule type" value="Genomic_DNA"/>
</dbReference>
<feature type="transmembrane region" description="Helical" evidence="6">
    <location>
        <begin position="151"/>
        <end position="174"/>
    </location>
</feature>
<evidence type="ECO:0000256" key="1">
    <source>
        <dbReference type="ARBA" id="ARBA00004141"/>
    </source>
</evidence>
<feature type="transmembrane region" description="Helical" evidence="6">
    <location>
        <begin position="186"/>
        <end position="208"/>
    </location>
</feature>
<gene>
    <name evidence="8" type="ORF">V6590_07880</name>
</gene>
<evidence type="ECO:0000256" key="4">
    <source>
        <dbReference type="ARBA" id="ARBA00022989"/>
    </source>
</evidence>
<keyword evidence="5 6" id="KW-0472">Membrane</keyword>